<dbReference type="EMBL" id="BMAV01004480">
    <property type="protein sequence ID" value="GFY44929.1"/>
    <property type="molecule type" value="Genomic_DNA"/>
</dbReference>
<sequence length="94" mass="10515">MGPAPLLLIELHGSSTTAMTATASILQNSCKMIHYTTLDLIHYELQHHSVVRIQPWGFLEADVYQGNVADITALNKKRYNSLTFKQNNVTSEVN</sequence>
<evidence type="ECO:0000313" key="1">
    <source>
        <dbReference type="EMBL" id="GFY44929.1"/>
    </source>
</evidence>
<protein>
    <submittedName>
        <fullName evidence="1">Uncharacterized protein</fullName>
    </submittedName>
</protein>
<dbReference type="Proteomes" id="UP000886998">
    <property type="component" value="Unassembled WGS sequence"/>
</dbReference>
<dbReference type="AlphaFoldDB" id="A0A8X7BWX5"/>
<comment type="caution">
    <text evidence="1">The sequence shown here is derived from an EMBL/GenBank/DDBJ whole genome shotgun (WGS) entry which is preliminary data.</text>
</comment>
<accession>A0A8X7BWX5</accession>
<organism evidence="1 2">
    <name type="scientific">Trichonephila inaurata madagascariensis</name>
    <dbReference type="NCBI Taxonomy" id="2747483"/>
    <lineage>
        <taxon>Eukaryota</taxon>
        <taxon>Metazoa</taxon>
        <taxon>Ecdysozoa</taxon>
        <taxon>Arthropoda</taxon>
        <taxon>Chelicerata</taxon>
        <taxon>Arachnida</taxon>
        <taxon>Araneae</taxon>
        <taxon>Araneomorphae</taxon>
        <taxon>Entelegynae</taxon>
        <taxon>Araneoidea</taxon>
        <taxon>Nephilidae</taxon>
        <taxon>Trichonephila</taxon>
        <taxon>Trichonephila inaurata</taxon>
    </lineage>
</organism>
<proteinExistence type="predicted"/>
<evidence type="ECO:0000313" key="2">
    <source>
        <dbReference type="Proteomes" id="UP000886998"/>
    </source>
</evidence>
<name>A0A8X7BWX5_9ARAC</name>
<reference evidence="1" key="1">
    <citation type="submission" date="2020-08" db="EMBL/GenBank/DDBJ databases">
        <title>Multicomponent nature underlies the extraordinary mechanical properties of spider dragline silk.</title>
        <authorList>
            <person name="Kono N."/>
            <person name="Nakamura H."/>
            <person name="Mori M."/>
            <person name="Yoshida Y."/>
            <person name="Ohtoshi R."/>
            <person name="Malay A.D."/>
            <person name="Moran D.A.P."/>
            <person name="Tomita M."/>
            <person name="Numata K."/>
            <person name="Arakawa K."/>
        </authorList>
    </citation>
    <scope>NUCLEOTIDE SEQUENCE</scope>
</reference>
<keyword evidence="2" id="KW-1185">Reference proteome</keyword>
<gene>
    <name evidence="1" type="ORF">TNIN_111941</name>
</gene>